<keyword evidence="1" id="KW-0732">Signal</keyword>
<evidence type="ECO:0008006" key="4">
    <source>
        <dbReference type="Google" id="ProtNLM"/>
    </source>
</evidence>
<sequence length="219" mass="25167">MKFLNLLIFLFLFYNFGDSSSSSCKELRIFIYPSYGISRTCNWKASELKCDGNDTALYIGDTKYLVKDMSVENKTLRLVDPYLEVGGCRLPNQTLSLDHYGDPNVLAWYNLIYFFSCTEEVEDNNLYKQIHCMDGPHSRVYAVYSDNAYLGSTPKSCRYLGRTVPGSEVNLRWHDTDGDEMMQMLTQGFVARWSTTNINIGGDNKMPSSLQYCWDSTKR</sequence>
<evidence type="ECO:0000313" key="2">
    <source>
        <dbReference type="EMBL" id="KAF3325276.1"/>
    </source>
</evidence>
<feature type="signal peptide" evidence="1">
    <location>
        <begin position="1"/>
        <end position="19"/>
    </location>
</feature>
<organism evidence="2 3">
    <name type="scientific">Carex littledalei</name>
    <dbReference type="NCBI Taxonomy" id="544730"/>
    <lineage>
        <taxon>Eukaryota</taxon>
        <taxon>Viridiplantae</taxon>
        <taxon>Streptophyta</taxon>
        <taxon>Embryophyta</taxon>
        <taxon>Tracheophyta</taxon>
        <taxon>Spermatophyta</taxon>
        <taxon>Magnoliopsida</taxon>
        <taxon>Liliopsida</taxon>
        <taxon>Poales</taxon>
        <taxon>Cyperaceae</taxon>
        <taxon>Cyperoideae</taxon>
        <taxon>Cariceae</taxon>
        <taxon>Carex</taxon>
        <taxon>Carex subgen. Euthyceras</taxon>
    </lineage>
</organism>
<keyword evidence="3" id="KW-1185">Reference proteome</keyword>
<dbReference type="OrthoDB" id="1146903at2759"/>
<dbReference type="AlphaFoldDB" id="A0A833QNV5"/>
<dbReference type="EMBL" id="SWLB01000020">
    <property type="protein sequence ID" value="KAF3325276.1"/>
    <property type="molecule type" value="Genomic_DNA"/>
</dbReference>
<name>A0A833QNV5_9POAL</name>
<evidence type="ECO:0000313" key="3">
    <source>
        <dbReference type="Proteomes" id="UP000623129"/>
    </source>
</evidence>
<gene>
    <name evidence="2" type="ORF">FCM35_KLT10347</name>
</gene>
<reference evidence="2" key="1">
    <citation type="submission" date="2020-01" db="EMBL/GenBank/DDBJ databases">
        <title>Genome sequence of Kobresia littledalei, the first chromosome-level genome in the family Cyperaceae.</title>
        <authorList>
            <person name="Qu G."/>
        </authorList>
    </citation>
    <scope>NUCLEOTIDE SEQUENCE</scope>
    <source>
        <strain evidence="2">C.B.Clarke</strain>
        <tissue evidence="2">Leaf</tissue>
    </source>
</reference>
<proteinExistence type="predicted"/>
<dbReference type="PANTHER" id="PTHR33138">
    <property type="entry name" value="OS01G0690200 PROTEIN"/>
    <property type="match status" value="1"/>
</dbReference>
<protein>
    <recommendedName>
        <fullName evidence="4">Wall-associated receptor kinase galacturonan-binding domain-containing protein</fullName>
    </recommendedName>
</protein>
<dbReference type="Proteomes" id="UP000623129">
    <property type="component" value="Unassembled WGS sequence"/>
</dbReference>
<comment type="caution">
    <text evidence="2">The sequence shown here is derived from an EMBL/GenBank/DDBJ whole genome shotgun (WGS) entry which is preliminary data.</text>
</comment>
<feature type="chain" id="PRO_5032423674" description="Wall-associated receptor kinase galacturonan-binding domain-containing protein" evidence="1">
    <location>
        <begin position="20"/>
        <end position="219"/>
    </location>
</feature>
<dbReference type="PANTHER" id="PTHR33138:SF30">
    <property type="entry name" value="LEAF RUST 10 DISEASE-RESISTANCE LOCUS RECEPTOR-LIKE PROTEIN KINASE-LIKE 2.7"/>
    <property type="match status" value="1"/>
</dbReference>
<accession>A0A833QNV5</accession>
<evidence type="ECO:0000256" key="1">
    <source>
        <dbReference type="SAM" id="SignalP"/>
    </source>
</evidence>